<dbReference type="GO" id="GO:0019752">
    <property type="term" value="P:carboxylic acid metabolic process"/>
    <property type="evidence" value="ECO:0007669"/>
    <property type="project" value="InterPro"/>
</dbReference>
<evidence type="ECO:0000256" key="6">
    <source>
        <dbReference type="RuleBase" id="RU000382"/>
    </source>
</evidence>
<comment type="similarity">
    <text evidence="6">Belongs to the group II decarboxylase family.</text>
</comment>
<proteinExistence type="inferred from homology"/>
<dbReference type="InterPro" id="IPR015424">
    <property type="entry name" value="PyrdxlP-dep_Trfase"/>
</dbReference>
<protein>
    <submittedName>
        <fullName evidence="7">Cytochrome D ubiquinol oxidase subunit I</fullName>
    </submittedName>
</protein>
<dbReference type="PROSITE" id="PS00392">
    <property type="entry name" value="DDC_GAD_HDC_YDC"/>
    <property type="match status" value="1"/>
</dbReference>
<comment type="caution">
    <text evidence="7">The sequence shown here is derived from an EMBL/GenBank/DDBJ whole genome shotgun (WGS) entry which is preliminary data.</text>
</comment>
<dbReference type="GO" id="GO:0016831">
    <property type="term" value="F:carboxy-lyase activity"/>
    <property type="evidence" value="ECO:0007669"/>
    <property type="project" value="UniProtKB-KW"/>
</dbReference>
<dbReference type="Gene3D" id="3.40.640.10">
    <property type="entry name" value="Type I PLP-dependent aspartate aminotransferase-like (Major domain)"/>
    <property type="match status" value="1"/>
</dbReference>
<evidence type="ECO:0000256" key="1">
    <source>
        <dbReference type="ARBA" id="ARBA00001933"/>
    </source>
</evidence>
<dbReference type="PANTHER" id="PTHR11999:SF70">
    <property type="entry name" value="MIP05841P"/>
    <property type="match status" value="1"/>
</dbReference>
<evidence type="ECO:0000256" key="4">
    <source>
        <dbReference type="ARBA" id="ARBA00023239"/>
    </source>
</evidence>
<dbReference type="InterPro" id="IPR010977">
    <property type="entry name" value="Aromatic_deC"/>
</dbReference>
<dbReference type="OrthoDB" id="9803665at2"/>
<evidence type="ECO:0000256" key="2">
    <source>
        <dbReference type="ARBA" id="ARBA00022793"/>
    </source>
</evidence>
<dbReference type="PRINTS" id="PR00800">
    <property type="entry name" value="YHDCRBOXLASE"/>
</dbReference>
<dbReference type="PANTHER" id="PTHR11999">
    <property type="entry name" value="GROUP II PYRIDOXAL-5-PHOSPHATE DECARBOXYLASE"/>
    <property type="match status" value="1"/>
</dbReference>
<name>A0A328AWG8_9CAUL</name>
<comment type="cofactor">
    <cofactor evidence="1 5 6">
        <name>pyridoxal 5'-phosphate</name>
        <dbReference type="ChEBI" id="CHEBI:597326"/>
    </cofactor>
</comment>
<dbReference type="GO" id="GO:0030170">
    <property type="term" value="F:pyridoxal phosphate binding"/>
    <property type="evidence" value="ECO:0007669"/>
    <property type="project" value="InterPro"/>
</dbReference>
<evidence type="ECO:0000313" key="7">
    <source>
        <dbReference type="EMBL" id="RAK59430.1"/>
    </source>
</evidence>
<evidence type="ECO:0000256" key="5">
    <source>
        <dbReference type="PIRSR" id="PIRSR602129-50"/>
    </source>
</evidence>
<dbReference type="InterPro" id="IPR021115">
    <property type="entry name" value="Pyridoxal-P_BS"/>
</dbReference>
<reference evidence="8" key="1">
    <citation type="submission" date="2018-05" db="EMBL/GenBank/DDBJ databases">
        <authorList>
            <person name="Li X."/>
        </authorList>
    </citation>
    <scope>NUCLEOTIDE SEQUENCE [LARGE SCALE GENOMIC DNA]</scope>
    <source>
        <strain evidence="8">HKS-05</strain>
    </source>
</reference>
<dbReference type="Gene3D" id="3.90.1150.170">
    <property type="match status" value="2"/>
</dbReference>
<dbReference type="EMBL" id="QFYP01000001">
    <property type="protein sequence ID" value="RAK59430.1"/>
    <property type="molecule type" value="Genomic_DNA"/>
</dbReference>
<dbReference type="GO" id="GO:0006520">
    <property type="term" value="P:amino acid metabolic process"/>
    <property type="evidence" value="ECO:0007669"/>
    <property type="project" value="InterPro"/>
</dbReference>
<accession>A0A328AWG8</accession>
<keyword evidence="2" id="KW-0210">Decarboxylase</keyword>
<keyword evidence="8" id="KW-1185">Reference proteome</keyword>
<dbReference type="Pfam" id="PF00282">
    <property type="entry name" value="Pyridoxal_deC"/>
    <property type="match status" value="1"/>
</dbReference>
<keyword evidence="3 5" id="KW-0663">Pyridoxal phosphate</keyword>
<dbReference type="AlphaFoldDB" id="A0A328AWG8"/>
<dbReference type="InterPro" id="IPR002129">
    <property type="entry name" value="PyrdxlP-dep_de-COase"/>
</dbReference>
<feature type="modified residue" description="N6-(pyridoxal phosphate)lysine" evidence="5">
    <location>
        <position position="299"/>
    </location>
</feature>
<dbReference type="SUPFAM" id="SSF53383">
    <property type="entry name" value="PLP-dependent transferases"/>
    <property type="match status" value="1"/>
</dbReference>
<evidence type="ECO:0000313" key="8">
    <source>
        <dbReference type="Proteomes" id="UP000249842"/>
    </source>
</evidence>
<dbReference type="InterPro" id="IPR015421">
    <property type="entry name" value="PyrdxlP-dep_Trfase_major"/>
</dbReference>
<evidence type="ECO:0000256" key="3">
    <source>
        <dbReference type="ARBA" id="ARBA00022898"/>
    </source>
</evidence>
<sequence length="484" mass="51499">MSSNVSLDPADWSAVRGQGHRMLDDLFDHLQGLRAQPVWREPPAAARQGFREALPLAPSALEQVHETFLENVLPYSSGNAHPGFMGWVQGGGTVVGMLAEMLAGGMNSNLGGRDHMPLEVEQQVLAWTRQMFGFPDTASGLFLTGASQANFLATLVARMRVLGGGGRTAGLGEARLTAYASRAVHGCVGRALDMSGIGSLQLRAVPVDDHHRIDLATLRAAIAADRQAGCTPFLIVGTAGTVDIGGIDDLAGLADIAADEDVHFHVDGALAALGVLAPSLAPRLAGIERADSIAFDWHKWGQTPYDAGFLLVRDGELHRRTFASDAAYLQRAARGLAGGDWWPCDYGPDLSRSFRALKTWFTLKTYGTAALGAVIEHTCALARELADRIAAEPELELAAPVQLNIVCFRYRGPDAPAADADALNAEIVAELQAGGDVAPSLTRIDGRTVIRAAIVNHRTDRRDIEALVASTLSAGRQCTRRRAA</sequence>
<gene>
    <name evidence="7" type="ORF">DJ021_06220</name>
</gene>
<dbReference type="Proteomes" id="UP000249842">
    <property type="component" value="Unassembled WGS sequence"/>
</dbReference>
<organism evidence="7 8">
    <name type="scientific">Phenylobacterium hankyongense</name>
    <dbReference type="NCBI Taxonomy" id="1813876"/>
    <lineage>
        <taxon>Bacteria</taxon>
        <taxon>Pseudomonadati</taxon>
        <taxon>Pseudomonadota</taxon>
        <taxon>Alphaproteobacteria</taxon>
        <taxon>Caulobacterales</taxon>
        <taxon>Caulobacteraceae</taxon>
        <taxon>Phenylobacterium</taxon>
    </lineage>
</organism>
<keyword evidence="4 6" id="KW-0456">Lyase</keyword>